<keyword evidence="5" id="KW-0276">Fatty acid metabolism</keyword>
<evidence type="ECO:0000256" key="8">
    <source>
        <dbReference type="ARBA" id="ARBA00048999"/>
    </source>
</evidence>
<dbReference type="PANTHER" id="PTHR22589:SF67">
    <property type="entry name" value="PEROXISOMAL CARNITINE O-OCTANOYLTRANSFERASE"/>
    <property type="match status" value="1"/>
</dbReference>
<evidence type="ECO:0000256" key="7">
    <source>
        <dbReference type="ARBA" id="ARBA00023315"/>
    </source>
</evidence>
<evidence type="ECO:0000313" key="11">
    <source>
        <dbReference type="RefSeq" id="XP_022250173.1"/>
    </source>
</evidence>
<dbReference type="PANTHER" id="PTHR22589">
    <property type="entry name" value="CARNITINE O-ACYLTRANSFERASE"/>
    <property type="match status" value="1"/>
</dbReference>
<dbReference type="InterPro" id="IPR042572">
    <property type="entry name" value="Carn_acyl_trans_N"/>
</dbReference>
<comment type="catalytic activity">
    <reaction evidence="8">
        <text>4,8-dimethylnonanoyl-CoA + (R)-carnitine = O-4,8-dimethylnonanoyl-(R)-carnitine + CoA</text>
        <dbReference type="Rhea" id="RHEA:44860"/>
        <dbReference type="ChEBI" id="CHEBI:16347"/>
        <dbReference type="ChEBI" id="CHEBI:57287"/>
        <dbReference type="ChEBI" id="CHEBI:77061"/>
        <dbReference type="ChEBI" id="CHEBI:84654"/>
    </reaction>
</comment>
<dbReference type="Proteomes" id="UP000694941">
    <property type="component" value="Unplaced"/>
</dbReference>
<name>A0ABM1T2R7_LIMPO</name>
<dbReference type="Gene3D" id="3.30.559.10">
    <property type="entry name" value="Chloramphenicol acetyltransferase-like domain"/>
    <property type="match status" value="1"/>
</dbReference>
<sequence>MSSKKEESQPEKENLHVSLKERTFHNDNRLPNLPIPTLHQTLQKYLESVQPVVSDEEYLKTKTSVAQFEQGLGRHLHCKLMEKTKHMRNWLEKWWEDVAYLSVRLPLVPCMSMASTYHLHEIWPSLQGCQIDRAALFMYFQILFWKLLRTEQLKPHHSHDIPWSMHQWRRLFNTARIPGETKDSIHCKFTIESEGPVGPVNILVLCRGHIFTFDAVDHLERPLSPPELAQQLSLIKQWCELHPEGPGLGALTVADRTTWAKNRQWLINIHPDNELYLQEIEDAISVLVIDENEPQTETEALLESLTGNCFNRWADKSVTNIFFNNGRLGFSADHTPFDGLVTMVMSHYIHLAIVECGGIWKGKKTVKTLKAPKRLEFHLNKHINRAIKQAHEEFQAADVFCHHGIFTLYGKDFLRPHNFHPQAFFQIALHLAYYRLHGHPPSTYVTASTRQFYHGRTETCRSCVPEVVEFVKSVEEKAEDKPPREQIKLLRRAVEKVDKLMKEASENHGCDRHLLGLYMISLEEGFQTPDIFTDLSWTKSGGGGNFILSTSCVGYTPVCGCVMPMHEDGYGVFYSIENHRMTVITTTFKHSGKTDPIKLFYSLENSLDDIQRLMTKTAKL</sequence>
<organism evidence="10 11">
    <name type="scientific">Limulus polyphemus</name>
    <name type="common">Atlantic horseshoe crab</name>
    <dbReference type="NCBI Taxonomy" id="6850"/>
    <lineage>
        <taxon>Eukaryota</taxon>
        <taxon>Metazoa</taxon>
        <taxon>Ecdysozoa</taxon>
        <taxon>Arthropoda</taxon>
        <taxon>Chelicerata</taxon>
        <taxon>Merostomata</taxon>
        <taxon>Xiphosura</taxon>
        <taxon>Limulidae</taxon>
        <taxon>Limulus</taxon>
    </lineage>
</organism>
<dbReference type="GeneID" id="106466459"/>
<gene>
    <name evidence="11" type="primary">LOC106466459</name>
</gene>
<accession>A0ABM1T2R7</accession>
<evidence type="ECO:0000256" key="2">
    <source>
        <dbReference type="ARBA" id="ARBA00005232"/>
    </source>
</evidence>
<keyword evidence="7" id="KW-0012">Acyltransferase</keyword>
<dbReference type="InterPro" id="IPR039551">
    <property type="entry name" value="Cho/carn_acyl_trans"/>
</dbReference>
<dbReference type="PROSITE" id="PS00439">
    <property type="entry name" value="ACYLTRANSF_C_1"/>
    <property type="match status" value="1"/>
</dbReference>
<evidence type="ECO:0000256" key="3">
    <source>
        <dbReference type="ARBA" id="ARBA00022448"/>
    </source>
</evidence>
<keyword evidence="4" id="KW-0808">Transferase</keyword>
<dbReference type="Gene3D" id="1.10.275.20">
    <property type="entry name" value="Choline/Carnitine o-acyltransferase"/>
    <property type="match status" value="1"/>
</dbReference>
<dbReference type="InterPro" id="IPR042231">
    <property type="entry name" value="Cho/carn_acyl_trans_2"/>
</dbReference>
<evidence type="ECO:0000256" key="4">
    <source>
        <dbReference type="ARBA" id="ARBA00022679"/>
    </source>
</evidence>
<feature type="domain" description="Choline/carnitine acyltransferase" evidence="9">
    <location>
        <begin position="33"/>
        <end position="604"/>
    </location>
</feature>
<dbReference type="InterPro" id="IPR023213">
    <property type="entry name" value="CAT-like_dom_sf"/>
</dbReference>
<comment type="similarity">
    <text evidence="2">Belongs to the carnitine/choline acetyltransferase family.</text>
</comment>
<dbReference type="Gene3D" id="3.30.559.70">
    <property type="entry name" value="Choline/Carnitine o-acyltransferase, domain 2"/>
    <property type="match status" value="1"/>
</dbReference>
<dbReference type="SUPFAM" id="SSF52777">
    <property type="entry name" value="CoA-dependent acyltransferases"/>
    <property type="match status" value="2"/>
</dbReference>
<comment type="pathway">
    <text evidence="1">Lipid metabolism; fatty acid beta-oxidation.</text>
</comment>
<evidence type="ECO:0000259" key="9">
    <source>
        <dbReference type="Pfam" id="PF00755"/>
    </source>
</evidence>
<evidence type="ECO:0000256" key="1">
    <source>
        <dbReference type="ARBA" id="ARBA00005005"/>
    </source>
</evidence>
<keyword evidence="6" id="KW-0443">Lipid metabolism</keyword>
<evidence type="ECO:0000256" key="5">
    <source>
        <dbReference type="ARBA" id="ARBA00022832"/>
    </source>
</evidence>
<keyword evidence="10" id="KW-1185">Reference proteome</keyword>
<reference evidence="11" key="1">
    <citation type="submission" date="2025-08" db="UniProtKB">
        <authorList>
            <consortium name="RefSeq"/>
        </authorList>
    </citation>
    <scope>IDENTIFICATION</scope>
    <source>
        <tissue evidence="11">Muscle</tissue>
    </source>
</reference>
<protein>
    <submittedName>
        <fullName evidence="11">Peroxisomal carnitine O-octanoyltransferase-like isoform X2</fullName>
    </submittedName>
</protein>
<evidence type="ECO:0000313" key="10">
    <source>
        <dbReference type="Proteomes" id="UP000694941"/>
    </source>
</evidence>
<proteinExistence type="inferred from homology"/>
<dbReference type="InterPro" id="IPR000542">
    <property type="entry name" value="Carn_acyl_trans"/>
</dbReference>
<keyword evidence="3" id="KW-0813">Transport</keyword>
<dbReference type="Pfam" id="PF00755">
    <property type="entry name" value="Carn_acyltransf"/>
    <property type="match status" value="1"/>
</dbReference>
<evidence type="ECO:0000256" key="6">
    <source>
        <dbReference type="ARBA" id="ARBA00023098"/>
    </source>
</evidence>
<dbReference type="RefSeq" id="XP_022250173.1">
    <property type="nucleotide sequence ID" value="XM_022394465.1"/>
</dbReference>